<evidence type="ECO:0000313" key="2">
    <source>
        <dbReference type="EMBL" id="SIT97053.1"/>
    </source>
</evidence>
<name>A0A1U7PYJ1_9FLAO</name>
<feature type="transmembrane region" description="Helical" evidence="1">
    <location>
        <begin position="233"/>
        <end position="251"/>
    </location>
</feature>
<dbReference type="STRING" id="1121284.SAMN05660493_01759"/>
<dbReference type="Pfam" id="PF19558">
    <property type="entry name" value="DUF6080"/>
    <property type="match status" value="1"/>
</dbReference>
<keyword evidence="1" id="KW-0472">Membrane</keyword>
<keyword evidence="3" id="KW-1185">Reference proteome</keyword>
<dbReference type="Proteomes" id="UP000187261">
    <property type="component" value="Unassembled WGS sequence"/>
</dbReference>
<evidence type="ECO:0000313" key="3">
    <source>
        <dbReference type="Proteomes" id="UP000187261"/>
    </source>
</evidence>
<feature type="transmembrane region" description="Helical" evidence="1">
    <location>
        <begin position="271"/>
        <end position="292"/>
    </location>
</feature>
<dbReference type="AlphaFoldDB" id="A0A1U7PYJ1"/>
<protein>
    <submittedName>
        <fullName evidence="2">Uncharacterized protein</fullName>
    </submittedName>
</protein>
<gene>
    <name evidence="2" type="ORF">SAMN05660493_01759</name>
</gene>
<evidence type="ECO:0000256" key="1">
    <source>
        <dbReference type="SAM" id="Phobius"/>
    </source>
</evidence>
<keyword evidence="1" id="KW-1133">Transmembrane helix</keyword>
<organism evidence="2 3">
    <name type="scientific">Epilithonimonas bovis DSM 19482</name>
    <dbReference type="NCBI Taxonomy" id="1121284"/>
    <lineage>
        <taxon>Bacteria</taxon>
        <taxon>Pseudomonadati</taxon>
        <taxon>Bacteroidota</taxon>
        <taxon>Flavobacteriia</taxon>
        <taxon>Flavobacteriales</taxon>
        <taxon>Weeksellaceae</taxon>
        <taxon>Chryseobacterium group</taxon>
        <taxon>Epilithonimonas</taxon>
    </lineage>
</organism>
<dbReference type="InterPro" id="IPR045726">
    <property type="entry name" value="DUF6080"/>
</dbReference>
<sequence length="293" mass="33858">MYNVDSSNVKSIFSINRASAFQVFYSLVPSHLAERCLLFCSWFVYFVLGSYIALSTSIIDTKETNDMYLSFDNSTTLYFGSVEKPTHPLTKFFYLPFSLLHDLFVKYGINEKYFSLIVLLFCSFFVAASVFFCFKYVQNIVKIDIWPALLISVFYSVFGGCIILSFTPETFTFSLFLLSLSVYVVSFILIVNQKPSIWYYIVFGTLIGGQTVTNAPKVAIPLLYEKSSFRQKIVKFIIVVFCISAMILMRYKFDLLSFFMLIWRGQVNIPVQIFLCGIHLFLIFSVAMYLFLR</sequence>
<reference evidence="3" key="1">
    <citation type="submission" date="2016-10" db="EMBL/GenBank/DDBJ databases">
        <authorList>
            <person name="Varghese N."/>
            <person name="Submissions S."/>
        </authorList>
    </citation>
    <scope>NUCLEOTIDE SEQUENCE [LARGE SCALE GENOMIC DNA]</scope>
    <source>
        <strain evidence="3">DSM 19482</strain>
    </source>
</reference>
<dbReference type="EMBL" id="FTPU01000016">
    <property type="protein sequence ID" value="SIT97053.1"/>
    <property type="molecule type" value="Genomic_DNA"/>
</dbReference>
<feature type="transmembrane region" description="Helical" evidence="1">
    <location>
        <begin position="146"/>
        <end position="167"/>
    </location>
</feature>
<accession>A0A1U7PYJ1</accession>
<proteinExistence type="predicted"/>
<feature type="transmembrane region" description="Helical" evidence="1">
    <location>
        <begin position="113"/>
        <end position="134"/>
    </location>
</feature>
<keyword evidence="1" id="KW-0812">Transmembrane</keyword>
<feature type="transmembrane region" description="Helical" evidence="1">
    <location>
        <begin position="173"/>
        <end position="191"/>
    </location>
</feature>
<feature type="transmembrane region" description="Helical" evidence="1">
    <location>
        <begin position="36"/>
        <end position="59"/>
    </location>
</feature>